<evidence type="ECO:0000256" key="1">
    <source>
        <dbReference type="ARBA" id="ARBA00008889"/>
    </source>
</evidence>
<evidence type="ECO:0000313" key="3">
    <source>
        <dbReference type="Proteomes" id="UP000324222"/>
    </source>
</evidence>
<dbReference type="GO" id="GO:0030687">
    <property type="term" value="C:preribosome, large subunit precursor"/>
    <property type="evidence" value="ECO:0007669"/>
    <property type="project" value="TreeGrafter"/>
</dbReference>
<gene>
    <name evidence="2" type="primary">MRTO4_0</name>
    <name evidence="2" type="ORF">E2C01_055201</name>
</gene>
<proteinExistence type="inferred from homology"/>
<dbReference type="InterPro" id="IPR043141">
    <property type="entry name" value="Ribosomal_uL10-like_sf"/>
</dbReference>
<name>A0A5B7GVB8_PORTR</name>
<comment type="caution">
    <text evidence="2">The sequence shown here is derived from an EMBL/GenBank/DDBJ whole genome shotgun (WGS) entry which is preliminary data.</text>
</comment>
<dbReference type="Gene3D" id="3.30.70.1730">
    <property type="match status" value="1"/>
</dbReference>
<dbReference type="EMBL" id="VSRR010018243">
    <property type="protein sequence ID" value="MPC61137.1"/>
    <property type="molecule type" value="Genomic_DNA"/>
</dbReference>
<dbReference type="GO" id="GO:0042273">
    <property type="term" value="P:ribosomal large subunit biogenesis"/>
    <property type="evidence" value="ECO:0007669"/>
    <property type="project" value="TreeGrafter"/>
</dbReference>
<dbReference type="Pfam" id="PF00466">
    <property type="entry name" value="Ribosomal_L10"/>
    <property type="match status" value="1"/>
</dbReference>
<comment type="similarity">
    <text evidence="1">Belongs to the universal ribosomal protein uL10 family.</text>
</comment>
<evidence type="ECO:0000313" key="2">
    <source>
        <dbReference type="EMBL" id="MPC61137.1"/>
    </source>
</evidence>
<dbReference type="GO" id="GO:0000956">
    <property type="term" value="P:nuclear-transcribed mRNA catabolic process"/>
    <property type="evidence" value="ECO:0007669"/>
    <property type="project" value="TreeGrafter"/>
</dbReference>
<dbReference type="PANTHER" id="PTHR45841">
    <property type="entry name" value="MRNA TURNOVER PROTEIN 4 MRTO4"/>
    <property type="match status" value="1"/>
</dbReference>
<dbReference type="GO" id="GO:0003723">
    <property type="term" value="F:RNA binding"/>
    <property type="evidence" value="ECO:0007669"/>
    <property type="project" value="TreeGrafter"/>
</dbReference>
<organism evidence="2 3">
    <name type="scientific">Portunus trituberculatus</name>
    <name type="common">Swimming crab</name>
    <name type="synonym">Neptunus trituberculatus</name>
    <dbReference type="NCBI Taxonomy" id="210409"/>
    <lineage>
        <taxon>Eukaryota</taxon>
        <taxon>Metazoa</taxon>
        <taxon>Ecdysozoa</taxon>
        <taxon>Arthropoda</taxon>
        <taxon>Crustacea</taxon>
        <taxon>Multicrustacea</taxon>
        <taxon>Malacostraca</taxon>
        <taxon>Eumalacostraca</taxon>
        <taxon>Eucarida</taxon>
        <taxon>Decapoda</taxon>
        <taxon>Pleocyemata</taxon>
        <taxon>Brachyura</taxon>
        <taxon>Eubrachyura</taxon>
        <taxon>Portunoidea</taxon>
        <taxon>Portunidae</taxon>
        <taxon>Portuninae</taxon>
        <taxon>Portunus</taxon>
    </lineage>
</organism>
<sequence>MGTGDSDYDDNLMENDEEQYPPSNLQLFFISLTQTRKKGLNFKQNLVEEIRKCIDLYARVFVFSSQHIKTNKLKEIRIEWSHSKHSSICSILKIPEKRSYLLSCVILTVKCMTMFLCKGEDSAPYALTLIHICI</sequence>
<dbReference type="PANTHER" id="PTHR45841:SF1">
    <property type="entry name" value="MRNA TURNOVER PROTEIN 4 HOMOLOG"/>
    <property type="match status" value="1"/>
</dbReference>
<dbReference type="AlphaFoldDB" id="A0A5B7GVB8"/>
<keyword evidence="3" id="KW-1185">Reference proteome</keyword>
<dbReference type="Proteomes" id="UP000324222">
    <property type="component" value="Unassembled WGS sequence"/>
</dbReference>
<dbReference type="OrthoDB" id="10262308at2759"/>
<protein>
    <submittedName>
        <fullName evidence="2">mRNA turnover protein 4</fullName>
    </submittedName>
</protein>
<dbReference type="InterPro" id="IPR001790">
    <property type="entry name" value="Ribosomal_uL10"/>
</dbReference>
<dbReference type="InterPro" id="IPR051742">
    <property type="entry name" value="Ribosome_Assembly_uL10"/>
</dbReference>
<accession>A0A5B7GVB8</accession>
<reference evidence="2 3" key="1">
    <citation type="submission" date="2019-05" db="EMBL/GenBank/DDBJ databases">
        <title>Another draft genome of Portunus trituberculatus and its Hox gene families provides insights of decapod evolution.</title>
        <authorList>
            <person name="Jeong J.-H."/>
            <person name="Song I."/>
            <person name="Kim S."/>
            <person name="Choi T."/>
            <person name="Kim D."/>
            <person name="Ryu S."/>
            <person name="Kim W."/>
        </authorList>
    </citation>
    <scope>NUCLEOTIDE SEQUENCE [LARGE SCALE GENOMIC DNA]</scope>
    <source>
        <tissue evidence="2">Muscle</tissue>
    </source>
</reference>
<dbReference type="GO" id="GO:0005730">
    <property type="term" value="C:nucleolus"/>
    <property type="evidence" value="ECO:0007669"/>
    <property type="project" value="TreeGrafter"/>
</dbReference>
<dbReference type="GO" id="GO:0006364">
    <property type="term" value="P:rRNA processing"/>
    <property type="evidence" value="ECO:0007669"/>
    <property type="project" value="TreeGrafter"/>
</dbReference>